<dbReference type="EMBL" id="MU003509">
    <property type="protein sequence ID" value="KAF2470119.1"/>
    <property type="molecule type" value="Genomic_DNA"/>
</dbReference>
<accession>A0ACB6QSW5</accession>
<reference evidence="1" key="1">
    <citation type="journal article" date="2020" name="Stud. Mycol.">
        <title>101 Dothideomycetes genomes: a test case for predicting lifestyles and emergence of pathogens.</title>
        <authorList>
            <person name="Haridas S."/>
            <person name="Albert R."/>
            <person name="Binder M."/>
            <person name="Bloem J."/>
            <person name="Labutti K."/>
            <person name="Salamov A."/>
            <person name="Andreopoulos B."/>
            <person name="Baker S."/>
            <person name="Barry K."/>
            <person name="Bills G."/>
            <person name="Bluhm B."/>
            <person name="Cannon C."/>
            <person name="Castanera R."/>
            <person name="Culley D."/>
            <person name="Daum C."/>
            <person name="Ezra D."/>
            <person name="Gonzalez J."/>
            <person name="Henrissat B."/>
            <person name="Kuo A."/>
            <person name="Liang C."/>
            <person name="Lipzen A."/>
            <person name="Lutzoni F."/>
            <person name="Magnuson J."/>
            <person name="Mondo S."/>
            <person name="Nolan M."/>
            <person name="Ohm R."/>
            <person name="Pangilinan J."/>
            <person name="Park H.-J."/>
            <person name="Ramirez L."/>
            <person name="Alfaro M."/>
            <person name="Sun H."/>
            <person name="Tritt A."/>
            <person name="Yoshinaga Y."/>
            <person name="Zwiers L.-H."/>
            <person name="Turgeon B."/>
            <person name="Goodwin S."/>
            <person name="Spatafora J."/>
            <person name="Crous P."/>
            <person name="Grigoriev I."/>
        </authorList>
    </citation>
    <scope>NUCLEOTIDE SEQUENCE</scope>
    <source>
        <strain evidence="1">ATCC 200398</strain>
    </source>
</reference>
<organism evidence="1 2">
    <name type="scientific">Lindgomyces ingoldianus</name>
    <dbReference type="NCBI Taxonomy" id="673940"/>
    <lineage>
        <taxon>Eukaryota</taxon>
        <taxon>Fungi</taxon>
        <taxon>Dikarya</taxon>
        <taxon>Ascomycota</taxon>
        <taxon>Pezizomycotina</taxon>
        <taxon>Dothideomycetes</taxon>
        <taxon>Pleosporomycetidae</taxon>
        <taxon>Pleosporales</taxon>
        <taxon>Lindgomycetaceae</taxon>
        <taxon>Lindgomyces</taxon>
    </lineage>
</organism>
<protein>
    <submittedName>
        <fullName evidence="1">Uncharacterized protein</fullName>
    </submittedName>
</protein>
<gene>
    <name evidence="1" type="ORF">BDR25DRAFT_355830</name>
</gene>
<dbReference type="Proteomes" id="UP000799755">
    <property type="component" value="Unassembled WGS sequence"/>
</dbReference>
<sequence>MRQSKMDVETNVEVLEAEDDPISCWEADMVENFNVTCPKECYIIFEDVNSETESLRRVQTTEDMITFNRCKRVDLECCILPTSTRNLRQTNAEMRRELEQLKWNIRPGDDQNQMSSALMPNMQPLDLQNINEVERASGSFLNTTDTSGELASLSPSFGDGPVASTGMGAKLCFPFRGFRQLWRSSKPFRRKDGRVDSLGLRLRTWLSMSVSFDMFWYWREEFGNMSNQYSGEESIAPPNMHTEQATPRKLSSPALRFSLRLTYIERPNSIGMNFDTWDGSNYDAPPMLDQMFPDYDWATSFDFSND</sequence>
<proteinExistence type="predicted"/>
<keyword evidence="2" id="KW-1185">Reference proteome</keyword>
<name>A0ACB6QSW5_9PLEO</name>
<evidence type="ECO:0000313" key="1">
    <source>
        <dbReference type="EMBL" id="KAF2470119.1"/>
    </source>
</evidence>
<comment type="caution">
    <text evidence="1">The sequence shown here is derived from an EMBL/GenBank/DDBJ whole genome shotgun (WGS) entry which is preliminary data.</text>
</comment>
<evidence type="ECO:0000313" key="2">
    <source>
        <dbReference type="Proteomes" id="UP000799755"/>
    </source>
</evidence>